<proteinExistence type="predicted"/>
<sequence length="106" mass="11415">MIVSCLGQMATFASFSSRVIIWHASITHRTLFFLSSRGTDEPTALGQCFSDKPLCCAGSCDAMAGVFLAELAGRVSSPRTPLDENRLGGVPRWVCPEALPDQAHIM</sequence>
<accession>A0ABQ8U690</accession>
<keyword evidence="2" id="KW-1185">Reference proteome</keyword>
<dbReference type="Proteomes" id="UP001141327">
    <property type="component" value="Unassembled WGS sequence"/>
</dbReference>
<organism evidence="1 2">
    <name type="scientific">Paratrimastix pyriformis</name>
    <dbReference type="NCBI Taxonomy" id="342808"/>
    <lineage>
        <taxon>Eukaryota</taxon>
        <taxon>Metamonada</taxon>
        <taxon>Preaxostyla</taxon>
        <taxon>Paratrimastigidae</taxon>
        <taxon>Paratrimastix</taxon>
    </lineage>
</organism>
<name>A0ABQ8U690_9EUKA</name>
<reference evidence="1" key="1">
    <citation type="journal article" date="2022" name="bioRxiv">
        <title>Genomics of Preaxostyla Flagellates Illuminates Evolutionary Transitions and the Path Towards Mitochondrial Loss.</title>
        <authorList>
            <person name="Novak L.V.F."/>
            <person name="Treitli S.C."/>
            <person name="Pyrih J."/>
            <person name="Halakuc P."/>
            <person name="Pipaliya S.V."/>
            <person name="Vacek V."/>
            <person name="Brzon O."/>
            <person name="Soukal P."/>
            <person name="Eme L."/>
            <person name="Dacks J.B."/>
            <person name="Karnkowska A."/>
            <person name="Elias M."/>
            <person name="Hampl V."/>
        </authorList>
    </citation>
    <scope>NUCLEOTIDE SEQUENCE</scope>
    <source>
        <strain evidence="1">RCP-MX</strain>
    </source>
</reference>
<gene>
    <name evidence="1" type="ORF">PAPYR_10286</name>
</gene>
<protein>
    <submittedName>
        <fullName evidence="1">Uncharacterized protein</fullName>
    </submittedName>
</protein>
<evidence type="ECO:0000313" key="1">
    <source>
        <dbReference type="EMBL" id="KAJ4454885.1"/>
    </source>
</evidence>
<dbReference type="EMBL" id="JAPMOS010000129">
    <property type="protein sequence ID" value="KAJ4454885.1"/>
    <property type="molecule type" value="Genomic_DNA"/>
</dbReference>
<evidence type="ECO:0000313" key="2">
    <source>
        <dbReference type="Proteomes" id="UP001141327"/>
    </source>
</evidence>
<comment type="caution">
    <text evidence="1">The sequence shown here is derived from an EMBL/GenBank/DDBJ whole genome shotgun (WGS) entry which is preliminary data.</text>
</comment>